<dbReference type="Proteomes" id="UP001595645">
    <property type="component" value="Unassembled WGS sequence"/>
</dbReference>
<comment type="caution">
    <text evidence="3">The sequence shown here is derived from an EMBL/GenBank/DDBJ whole genome shotgun (WGS) entry which is preliminary data.</text>
</comment>
<proteinExistence type="predicted"/>
<dbReference type="PANTHER" id="PTHR43048">
    <property type="entry name" value="METHYLMALONYL-COA EPIMERASE"/>
    <property type="match status" value="1"/>
</dbReference>
<sequence length="148" mass="16578">MTLKKLEHVGVVVHDLEAAKAFFIELGLVLEGEASLKGDTVDRLTGLDEVRTDIAMLRTPDGHGKLELIKYRAPSRDGHSRVPMNTPGIRHFVFSVEGIEEVLERLRSHGAELVGELVQYEDSYRLCYVRGPEGITIELAEELVRREA</sequence>
<dbReference type="PROSITE" id="PS51819">
    <property type="entry name" value="VOC"/>
    <property type="match status" value="1"/>
</dbReference>
<dbReference type="CDD" id="cd08353">
    <property type="entry name" value="VOC_like"/>
    <property type="match status" value="1"/>
</dbReference>
<reference evidence="4" key="1">
    <citation type="journal article" date="2019" name="Int. J. Syst. Evol. Microbiol.">
        <title>The Global Catalogue of Microorganisms (GCM) 10K type strain sequencing project: providing services to taxonomists for standard genome sequencing and annotation.</title>
        <authorList>
            <consortium name="The Broad Institute Genomics Platform"/>
            <consortium name="The Broad Institute Genome Sequencing Center for Infectious Disease"/>
            <person name="Wu L."/>
            <person name="Ma J."/>
        </authorList>
    </citation>
    <scope>NUCLEOTIDE SEQUENCE [LARGE SCALE GENOMIC DNA]</scope>
    <source>
        <strain evidence="4">CGMCC 4.7676</strain>
    </source>
</reference>
<evidence type="ECO:0000259" key="2">
    <source>
        <dbReference type="PROSITE" id="PS51819"/>
    </source>
</evidence>
<dbReference type="RefSeq" id="WP_378238713.1">
    <property type="nucleotide sequence ID" value="NZ_JBHRWK010000014.1"/>
</dbReference>
<name>A0ABV7NWZ7_9PSEU</name>
<dbReference type="EMBL" id="JBHRWK010000014">
    <property type="protein sequence ID" value="MFC3450046.1"/>
    <property type="molecule type" value="Genomic_DNA"/>
</dbReference>
<dbReference type="SUPFAM" id="SSF54593">
    <property type="entry name" value="Glyoxalase/Bleomycin resistance protein/Dihydroxybiphenyl dioxygenase"/>
    <property type="match status" value="1"/>
</dbReference>
<dbReference type="InterPro" id="IPR029068">
    <property type="entry name" value="Glyas_Bleomycin-R_OHBP_Dase"/>
</dbReference>
<keyword evidence="1" id="KW-0479">Metal-binding</keyword>
<keyword evidence="4" id="KW-1185">Reference proteome</keyword>
<feature type="domain" description="VOC" evidence="2">
    <location>
        <begin position="5"/>
        <end position="142"/>
    </location>
</feature>
<dbReference type="InterPro" id="IPR004360">
    <property type="entry name" value="Glyas_Fos-R_dOase_dom"/>
</dbReference>
<dbReference type="Gene3D" id="3.10.180.10">
    <property type="entry name" value="2,3-Dihydroxybiphenyl 1,2-Dioxygenase, domain 1"/>
    <property type="match status" value="1"/>
</dbReference>
<dbReference type="InterPro" id="IPR051785">
    <property type="entry name" value="MMCE/EMCE_epimerase"/>
</dbReference>
<organism evidence="3 4">
    <name type="scientific">Amycolatopsis speibonae</name>
    <dbReference type="NCBI Taxonomy" id="1450224"/>
    <lineage>
        <taxon>Bacteria</taxon>
        <taxon>Bacillati</taxon>
        <taxon>Actinomycetota</taxon>
        <taxon>Actinomycetes</taxon>
        <taxon>Pseudonocardiales</taxon>
        <taxon>Pseudonocardiaceae</taxon>
        <taxon>Amycolatopsis</taxon>
    </lineage>
</organism>
<gene>
    <name evidence="3" type="ORF">ACFOSH_11450</name>
</gene>
<dbReference type="InterPro" id="IPR037523">
    <property type="entry name" value="VOC_core"/>
</dbReference>
<protein>
    <submittedName>
        <fullName evidence="3">VOC family protein</fullName>
    </submittedName>
</protein>
<evidence type="ECO:0000313" key="3">
    <source>
        <dbReference type="EMBL" id="MFC3450046.1"/>
    </source>
</evidence>
<dbReference type="PANTHER" id="PTHR43048:SF5">
    <property type="entry name" value="BLR5325 PROTEIN"/>
    <property type="match status" value="1"/>
</dbReference>
<accession>A0ABV7NWZ7</accession>
<evidence type="ECO:0000313" key="4">
    <source>
        <dbReference type="Proteomes" id="UP001595645"/>
    </source>
</evidence>
<evidence type="ECO:0000256" key="1">
    <source>
        <dbReference type="ARBA" id="ARBA00022723"/>
    </source>
</evidence>
<dbReference type="Pfam" id="PF00903">
    <property type="entry name" value="Glyoxalase"/>
    <property type="match status" value="1"/>
</dbReference>